<evidence type="ECO:0000313" key="2">
    <source>
        <dbReference type="Proteomes" id="UP000321938"/>
    </source>
</evidence>
<organism evidence="1 2">
    <name type="scientific">Psychroserpens burtonensis</name>
    <dbReference type="NCBI Taxonomy" id="49278"/>
    <lineage>
        <taxon>Bacteria</taxon>
        <taxon>Pseudomonadati</taxon>
        <taxon>Bacteroidota</taxon>
        <taxon>Flavobacteriia</taxon>
        <taxon>Flavobacteriales</taxon>
        <taxon>Flavobacteriaceae</taxon>
        <taxon>Psychroserpens</taxon>
    </lineage>
</organism>
<dbReference type="Proteomes" id="UP000321938">
    <property type="component" value="Unassembled WGS sequence"/>
</dbReference>
<dbReference type="EMBL" id="VOSB01000008">
    <property type="protein sequence ID" value="TXE18390.1"/>
    <property type="molecule type" value="Genomic_DNA"/>
</dbReference>
<sequence length="206" mass="24160">MTKKTLLIILIFTCSLSYGQYDWTPGKVILKNGQTLKGLLKIPRVTIGLLSIPKSKLEYKKDKKGKKKKFDKTQVDKVYFGTSNPNVGYYEYVPISNKRMALFKLIRNGKVKLYMRTIKVGVNTGFQNQKKVKKRKEYYIIRENEKKATRVLRDWDGLSIGNLRSFKNYMKKYFSDCPNIVTYIKNDLYEDFDIAQIVDDYNLLCE</sequence>
<gene>
    <name evidence="1" type="ORF">ES692_07015</name>
</gene>
<reference evidence="1 2" key="1">
    <citation type="submission" date="2019-08" db="EMBL/GenBank/DDBJ databases">
        <title>Genome of Psychroserpens burtonensis ACAM 167.</title>
        <authorList>
            <person name="Bowman J.P."/>
        </authorList>
    </citation>
    <scope>NUCLEOTIDE SEQUENCE [LARGE SCALE GENOMIC DNA]</scope>
    <source>
        <strain evidence="1 2">ACAM 167</strain>
    </source>
</reference>
<evidence type="ECO:0000313" key="1">
    <source>
        <dbReference type="EMBL" id="TXE18390.1"/>
    </source>
</evidence>
<accession>A0A5C7BD09</accession>
<dbReference type="AlphaFoldDB" id="A0A5C7BD09"/>
<dbReference type="OrthoDB" id="1117699at2"/>
<name>A0A5C7BD09_9FLAO</name>
<comment type="caution">
    <text evidence="1">The sequence shown here is derived from an EMBL/GenBank/DDBJ whole genome shotgun (WGS) entry which is preliminary data.</text>
</comment>
<proteinExistence type="predicted"/>
<protein>
    <submittedName>
        <fullName evidence="1">Uncharacterized protein</fullName>
    </submittedName>
</protein>
<keyword evidence="2" id="KW-1185">Reference proteome</keyword>
<dbReference type="RefSeq" id="WP_147231448.1">
    <property type="nucleotide sequence ID" value="NZ_VOSB01000008.1"/>
</dbReference>